<proteinExistence type="predicted"/>
<evidence type="ECO:0000313" key="3">
    <source>
        <dbReference type="RefSeq" id="XP_010906187.1"/>
    </source>
</evidence>
<dbReference type="FunCoup" id="A0A6I9QAW4">
    <property type="interactions" value="2"/>
</dbReference>
<dbReference type="InParanoid" id="A0A6I9QAW4"/>
<gene>
    <name evidence="3" type="primary">LOC105033199</name>
</gene>
<feature type="domain" description="N-acetyltransferase" evidence="1">
    <location>
        <begin position="20"/>
        <end position="179"/>
    </location>
</feature>
<sequence length="185" mass="21224">MEQDPKTLQSKKVEQDIPLITLRPFMISDVDDFMAWASDDRVMQFFGEPRTDKEAALAHIKDDIIPHPWYRAICVDDRPVGWIFISPAPGNDHRRASMGYGLAYNHWGRGIMPAAVKKAVATIFKEWPRLERLEAFTAVENERSQRVLQKTGFQREGVLRKYAVLKGVSRDVVMFSFLSTDPILC</sequence>
<dbReference type="InterPro" id="IPR000182">
    <property type="entry name" value="GNAT_dom"/>
</dbReference>
<dbReference type="InterPro" id="IPR016181">
    <property type="entry name" value="Acyl_CoA_acyltransferase"/>
</dbReference>
<dbReference type="Gene3D" id="3.40.630.30">
    <property type="match status" value="1"/>
</dbReference>
<evidence type="ECO:0000313" key="2">
    <source>
        <dbReference type="Proteomes" id="UP000504607"/>
    </source>
</evidence>
<dbReference type="KEGG" id="egu:105033199"/>
<dbReference type="GO" id="GO:0016747">
    <property type="term" value="F:acyltransferase activity, transferring groups other than amino-acyl groups"/>
    <property type="evidence" value="ECO:0007669"/>
    <property type="project" value="InterPro"/>
</dbReference>
<evidence type="ECO:0000259" key="1">
    <source>
        <dbReference type="PROSITE" id="PS51186"/>
    </source>
</evidence>
<reference evidence="3" key="1">
    <citation type="submission" date="2025-08" db="UniProtKB">
        <authorList>
            <consortium name="RefSeq"/>
        </authorList>
    </citation>
    <scope>IDENTIFICATION</scope>
</reference>
<keyword evidence="2" id="KW-1185">Reference proteome</keyword>
<dbReference type="RefSeq" id="XP_010906187.1">
    <property type="nucleotide sequence ID" value="XM_010907885.3"/>
</dbReference>
<organism evidence="2 3">
    <name type="scientific">Elaeis guineensis var. tenera</name>
    <name type="common">Oil palm</name>
    <dbReference type="NCBI Taxonomy" id="51953"/>
    <lineage>
        <taxon>Eukaryota</taxon>
        <taxon>Viridiplantae</taxon>
        <taxon>Streptophyta</taxon>
        <taxon>Embryophyta</taxon>
        <taxon>Tracheophyta</taxon>
        <taxon>Spermatophyta</taxon>
        <taxon>Magnoliopsida</taxon>
        <taxon>Liliopsida</taxon>
        <taxon>Arecaceae</taxon>
        <taxon>Arecoideae</taxon>
        <taxon>Cocoseae</taxon>
        <taxon>Elaeidinae</taxon>
        <taxon>Elaeis</taxon>
    </lineage>
</organism>
<dbReference type="PANTHER" id="PTHR46067">
    <property type="entry name" value="ACYL-COA N-ACYLTRANSFERASES (NAT) SUPERFAMILY PROTEIN"/>
    <property type="match status" value="1"/>
</dbReference>
<dbReference type="GeneID" id="105033199"/>
<name>A0A6I9QAW4_ELAGV</name>
<accession>A0A6I9QAW4</accession>
<dbReference type="Proteomes" id="UP000504607">
    <property type="component" value="Unplaced"/>
</dbReference>
<dbReference type="SUPFAM" id="SSF55729">
    <property type="entry name" value="Acyl-CoA N-acyltransferases (Nat)"/>
    <property type="match status" value="1"/>
</dbReference>
<dbReference type="PANTHER" id="PTHR46067:SF16">
    <property type="entry name" value="N-ACETYLTRANSFERASE DOMAIN-CONTAINING PROTEIN"/>
    <property type="match status" value="1"/>
</dbReference>
<protein>
    <submittedName>
        <fullName evidence="3">Uncharacterized protein LOC105033199</fullName>
    </submittedName>
</protein>
<dbReference type="Pfam" id="PF13302">
    <property type="entry name" value="Acetyltransf_3"/>
    <property type="match status" value="1"/>
</dbReference>
<dbReference type="AlphaFoldDB" id="A0A6I9QAW4"/>
<dbReference type="PROSITE" id="PS51186">
    <property type="entry name" value="GNAT"/>
    <property type="match status" value="1"/>
</dbReference>
<dbReference type="OrthoDB" id="630895at2759"/>